<evidence type="ECO:0000313" key="2">
    <source>
        <dbReference type="Proteomes" id="UP000204391"/>
    </source>
</evidence>
<keyword evidence="2" id="KW-1185">Reference proteome</keyword>
<name>A0A221M958_9BACI</name>
<proteinExistence type="predicted"/>
<reference evidence="1 2" key="1">
    <citation type="journal article" date="2003" name="Int. J. Syst. Evol. Microbiol.">
        <title>Virgibacillus carmonensis sp. nov., Virgibacillus necropolis sp. nov. and Virgibacillus picturae sp. nov., three novel species isolated from deteriorated mural paintings, transfer of the species of the genus salibacillus to Virgibacillus, as Virgibacillus marismortui comb. nov. and Virgibacillus salexigens comb. nov., and emended description of the genus Virgibacillus.</title>
        <authorList>
            <person name="Heyrman J."/>
            <person name="Logan N.A."/>
            <person name="Busse H.J."/>
            <person name="Balcaen A."/>
            <person name="Lebbe L."/>
            <person name="Rodriguez-Diaz M."/>
            <person name="Swings J."/>
            <person name="De Vos P."/>
        </authorList>
    </citation>
    <scope>NUCLEOTIDE SEQUENCE [LARGE SCALE GENOMIC DNA]</scope>
    <source>
        <strain evidence="1 2">LMG 19488</strain>
    </source>
</reference>
<gene>
    <name evidence="1" type="ORF">CFK40_03620</name>
</gene>
<organism evidence="1 2">
    <name type="scientific">Virgibacillus necropolis</name>
    <dbReference type="NCBI Taxonomy" id="163877"/>
    <lineage>
        <taxon>Bacteria</taxon>
        <taxon>Bacillati</taxon>
        <taxon>Bacillota</taxon>
        <taxon>Bacilli</taxon>
        <taxon>Bacillales</taxon>
        <taxon>Bacillaceae</taxon>
        <taxon>Virgibacillus</taxon>
    </lineage>
</organism>
<dbReference type="EMBL" id="CP022437">
    <property type="protein sequence ID" value="ASN04159.1"/>
    <property type="molecule type" value="Genomic_DNA"/>
</dbReference>
<dbReference type="Proteomes" id="UP000204391">
    <property type="component" value="Chromosome"/>
</dbReference>
<dbReference type="AlphaFoldDB" id="A0A221M958"/>
<accession>A0A221M958</accession>
<protein>
    <submittedName>
        <fullName evidence="1">Uncharacterized protein</fullName>
    </submittedName>
</protein>
<dbReference type="KEGG" id="vne:CFK40_03620"/>
<sequence length="124" mass="14474">MIQILQQTSTQPEYTRTYLSALFHFIDNILQVPTDLTTKLKEDLTPFIDKEATQQMLADKRNPSQTLAEIFAELKEEGMEKGKRETEKNIAKKLIQKDYSNEQIIELTELELNEVVKLRKSLQM</sequence>
<evidence type="ECO:0000313" key="1">
    <source>
        <dbReference type="EMBL" id="ASN04159.1"/>
    </source>
</evidence>
<dbReference type="RefSeq" id="WP_089530729.1">
    <property type="nucleotide sequence ID" value="NZ_CP022437.1"/>
</dbReference>